<keyword evidence="5 9" id="KW-0883">Thioether bond</keyword>
<dbReference type="InterPro" id="IPR014710">
    <property type="entry name" value="RmlC-like_jellyroll"/>
</dbReference>
<feature type="binding site" evidence="10">
    <location>
        <position position="111"/>
    </location>
    <ligand>
        <name>Fe cation</name>
        <dbReference type="ChEBI" id="CHEBI:24875"/>
        <note>catalytic</note>
    </ligand>
</feature>
<dbReference type="EMBL" id="JTDF01002919">
    <property type="protein sequence ID" value="KAF8568306.1"/>
    <property type="molecule type" value="Genomic_DNA"/>
</dbReference>
<evidence type="ECO:0000256" key="10">
    <source>
        <dbReference type="PIRSR" id="PIRSR610300-51"/>
    </source>
</evidence>
<dbReference type="InterPro" id="IPR011051">
    <property type="entry name" value="RmlC_Cupin_sf"/>
</dbReference>
<gene>
    <name evidence="12" type="ORF">P879_09863</name>
</gene>
<dbReference type="GO" id="GO:0017172">
    <property type="term" value="F:cysteine dioxygenase activity"/>
    <property type="evidence" value="ECO:0007669"/>
    <property type="project" value="UniProtKB-UniRule"/>
</dbReference>
<keyword evidence="8 10" id="KW-0408">Iron</keyword>
<evidence type="ECO:0000313" key="12">
    <source>
        <dbReference type="EMBL" id="KAF8568306.1"/>
    </source>
</evidence>
<reference evidence="12 13" key="1">
    <citation type="submission" date="2019-07" db="EMBL/GenBank/DDBJ databases">
        <title>Annotation for the trematode Paragonimus westermani.</title>
        <authorList>
            <person name="Choi Y.-J."/>
        </authorList>
    </citation>
    <scope>NUCLEOTIDE SEQUENCE [LARGE SCALE GENOMIC DNA]</scope>
    <source>
        <strain evidence="12">180907_Pwestermani</strain>
    </source>
</reference>
<comment type="caution">
    <text evidence="12">The sequence shown here is derived from an EMBL/GenBank/DDBJ whole genome shotgun (WGS) entry which is preliminary data.</text>
</comment>
<keyword evidence="6 11" id="KW-0223">Dioxygenase</keyword>
<dbReference type="Proteomes" id="UP000699462">
    <property type="component" value="Unassembled WGS sequence"/>
</dbReference>
<evidence type="ECO:0000256" key="5">
    <source>
        <dbReference type="ARBA" id="ARBA00022784"/>
    </source>
</evidence>
<evidence type="ECO:0000313" key="13">
    <source>
        <dbReference type="Proteomes" id="UP000699462"/>
    </source>
</evidence>
<dbReference type="PANTHER" id="PTHR12918">
    <property type="entry name" value="CYSTEINE DIOXYGENASE"/>
    <property type="match status" value="1"/>
</dbReference>
<evidence type="ECO:0000256" key="2">
    <source>
        <dbReference type="ARBA" id="ARBA00006622"/>
    </source>
</evidence>
<dbReference type="PANTHER" id="PTHR12918:SF1">
    <property type="entry name" value="CYSTEINE DIOXYGENASE TYPE 1"/>
    <property type="match status" value="1"/>
</dbReference>
<dbReference type="AlphaFoldDB" id="A0A8T0DLU7"/>
<evidence type="ECO:0000256" key="6">
    <source>
        <dbReference type="ARBA" id="ARBA00022964"/>
    </source>
</evidence>
<keyword evidence="4 10" id="KW-0479">Metal-binding</keyword>
<evidence type="ECO:0000256" key="9">
    <source>
        <dbReference type="PIRSR" id="PIRSR610300-50"/>
    </source>
</evidence>
<dbReference type="GO" id="GO:0008198">
    <property type="term" value="F:ferrous iron binding"/>
    <property type="evidence" value="ECO:0007669"/>
    <property type="project" value="TreeGrafter"/>
</dbReference>
<protein>
    <recommendedName>
        <fullName evidence="3 11">Cysteine dioxygenase</fullName>
        <ecNumber evidence="3 11">1.13.11.20</ecNumber>
    </recommendedName>
</protein>
<organism evidence="12 13">
    <name type="scientific">Paragonimus westermani</name>
    <dbReference type="NCBI Taxonomy" id="34504"/>
    <lineage>
        <taxon>Eukaryota</taxon>
        <taxon>Metazoa</taxon>
        <taxon>Spiralia</taxon>
        <taxon>Lophotrochozoa</taxon>
        <taxon>Platyhelminthes</taxon>
        <taxon>Trematoda</taxon>
        <taxon>Digenea</taxon>
        <taxon>Plagiorchiida</taxon>
        <taxon>Troglotremata</taxon>
        <taxon>Troglotrematidae</taxon>
        <taxon>Paragonimus</taxon>
    </lineage>
</organism>
<proteinExistence type="inferred from homology"/>
<keyword evidence="7 11" id="KW-0560">Oxidoreductase</keyword>
<sequence length="239" mass="27407">MMHTGRDNHTSLDHPAVKPGVTFHTLAAAYPTQSLSLDQFREQLHRTFMHDLVDIDEVKQLLTSLCCATSDLEKYAHFDEYRYTRNLIDDGNDKFNLILLCWGEGQATGIHEHNGAHCFFKVISGEVRESLYAWPESFDKQAPVRKDQPKCPLRLQKVTDFPTGGVSYIHDKIGLHRIENPSHTKRAISLHVYSPPIRESINFEEATGRANHCRPTFYSKYGHRMRPRLPESSLFGESN</sequence>
<name>A0A8T0DLU7_9TREM</name>
<comment type="pathway">
    <text evidence="1 11">Organosulfur biosynthesis; taurine biosynthesis; hypotaurine from L-cysteine: step 1/2.</text>
</comment>
<feature type="binding site" evidence="10">
    <location>
        <position position="176"/>
    </location>
    <ligand>
        <name>Fe cation</name>
        <dbReference type="ChEBI" id="CHEBI:24875"/>
        <note>catalytic</note>
    </ligand>
</feature>
<dbReference type="OrthoDB" id="543511at2759"/>
<evidence type="ECO:0000256" key="3">
    <source>
        <dbReference type="ARBA" id="ARBA00013133"/>
    </source>
</evidence>
<evidence type="ECO:0000256" key="11">
    <source>
        <dbReference type="RuleBase" id="RU366010"/>
    </source>
</evidence>
<evidence type="ECO:0000256" key="4">
    <source>
        <dbReference type="ARBA" id="ARBA00022723"/>
    </source>
</evidence>
<feature type="cross-link" description="3'-(S-cysteinyl)-tyrosine (Cys-Tyr)" evidence="9">
    <location>
        <begin position="118"/>
        <end position="193"/>
    </location>
</feature>
<comment type="cofactor">
    <cofactor evidence="11">
        <name>Fe cation</name>
        <dbReference type="ChEBI" id="CHEBI:24875"/>
    </cofactor>
    <text evidence="11">Binds 1 Fe cation per subunit.</text>
</comment>
<dbReference type="Gene3D" id="2.60.120.10">
    <property type="entry name" value="Jelly Rolls"/>
    <property type="match status" value="1"/>
</dbReference>
<dbReference type="EC" id="1.13.11.20" evidence="3 11"/>
<evidence type="ECO:0000256" key="8">
    <source>
        <dbReference type="ARBA" id="ARBA00023004"/>
    </source>
</evidence>
<evidence type="ECO:0000256" key="1">
    <source>
        <dbReference type="ARBA" id="ARBA00004759"/>
    </source>
</evidence>
<dbReference type="SUPFAM" id="SSF51182">
    <property type="entry name" value="RmlC-like cupins"/>
    <property type="match status" value="1"/>
</dbReference>
<comment type="catalytic activity">
    <reaction evidence="11">
        <text>L-cysteine + O2 = 3-sulfino-L-alanine + H(+)</text>
        <dbReference type="Rhea" id="RHEA:20441"/>
        <dbReference type="ChEBI" id="CHEBI:15378"/>
        <dbReference type="ChEBI" id="CHEBI:15379"/>
        <dbReference type="ChEBI" id="CHEBI:35235"/>
        <dbReference type="ChEBI" id="CHEBI:61085"/>
        <dbReference type="EC" id="1.13.11.20"/>
    </reaction>
</comment>
<dbReference type="Pfam" id="PF05995">
    <property type="entry name" value="CDO_I"/>
    <property type="match status" value="1"/>
</dbReference>
<accession>A0A8T0DLU7</accession>
<keyword evidence="13" id="KW-1185">Reference proteome</keyword>
<dbReference type="CDD" id="cd10548">
    <property type="entry name" value="cupin_CDO"/>
    <property type="match status" value="1"/>
</dbReference>
<feature type="binding site" evidence="10">
    <location>
        <position position="113"/>
    </location>
    <ligand>
        <name>Fe cation</name>
        <dbReference type="ChEBI" id="CHEBI:24875"/>
        <note>catalytic</note>
    </ligand>
</feature>
<comment type="similarity">
    <text evidence="2 11">Belongs to the cysteine dioxygenase family.</text>
</comment>
<dbReference type="GO" id="GO:0042412">
    <property type="term" value="P:taurine biosynthetic process"/>
    <property type="evidence" value="ECO:0007669"/>
    <property type="project" value="UniProtKB-UniRule"/>
</dbReference>
<dbReference type="GO" id="GO:0019448">
    <property type="term" value="P:L-cysteine catabolic process"/>
    <property type="evidence" value="ECO:0007669"/>
    <property type="project" value="TreeGrafter"/>
</dbReference>
<dbReference type="InterPro" id="IPR010300">
    <property type="entry name" value="CDO_1"/>
</dbReference>
<evidence type="ECO:0000256" key="7">
    <source>
        <dbReference type="ARBA" id="ARBA00023002"/>
    </source>
</evidence>